<gene>
    <name evidence="2" type="ORF">PIB30_080302</name>
</gene>
<reference evidence="2 3" key="1">
    <citation type="journal article" date="2023" name="Plants (Basel)">
        <title>Bridging the Gap: Combining Genomics and Transcriptomics Approaches to Understand Stylosanthes scabra, an Orphan Legume from the Brazilian Caatinga.</title>
        <authorList>
            <person name="Ferreira-Neto J.R.C."/>
            <person name="da Silva M.D."/>
            <person name="Binneck E."/>
            <person name="de Melo N.F."/>
            <person name="da Silva R.H."/>
            <person name="de Melo A.L.T.M."/>
            <person name="Pandolfi V."/>
            <person name="Bustamante F.O."/>
            <person name="Brasileiro-Vidal A.C."/>
            <person name="Benko-Iseppon A.M."/>
        </authorList>
    </citation>
    <scope>NUCLEOTIDE SEQUENCE [LARGE SCALE GENOMIC DNA]</scope>
    <source>
        <tissue evidence="2">Leaves</tissue>
    </source>
</reference>
<name>A0ABU6WR33_9FABA</name>
<dbReference type="Proteomes" id="UP001341840">
    <property type="component" value="Unassembled WGS sequence"/>
</dbReference>
<feature type="region of interest" description="Disordered" evidence="1">
    <location>
        <begin position="1"/>
        <end position="22"/>
    </location>
</feature>
<comment type="caution">
    <text evidence="2">The sequence shown here is derived from an EMBL/GenBank/DDBJ whole genome shotgun (WGS) entry which is preliminary data.</text>
</comment>
<dbReference type="EMBL" id="JASCZI010182408">
    <property type="protein sequence ID" value="MED6187839.1"/>
    <property type="molecule type" value="Genomic_DNA"/>
</dbReference>
<protein>
    <submittedName>
        <fullName evidence="2">Uncharacterized protein</fullName>
    </submittedName>
</protein>
<organism evidence="2 3">
    <name type="scientific">Stylosanthes scabra</name>
    <dbReference type="NCBI Taxonomy" id="79078"/>
    <lineage>
        <taxon>Eukaryota</taxon>
        <taxon>Viridiplantae</taxon>
        <taxon>Streptophyta</taxon>
        <taxon>Embryophyta</taxon>
        <taxon>Tracheophyta</taxon>
        <taxon>Spermatophyta</taxon>
        <taxon>Magnoliopsida</taxon>
        <taxon>eudicotyledons</taxon>
        <taxon>Gunneridae</taxon>
        <taxon>Pentapetalae</taxon>
        <taxon>rosids</taxon>
        <taxon>fabids</taxon>
        <taxon>Fabales</taxon>
        <taxon>Fabaceae</taxon>
        <taxon>Papilionoideae</taxon>
        <taxon>50 kb inversion clade</taxon>
        <taxon>dalbergioids sensu lato</taxon>
        <taxon>Dalbergieae</taxon>
        <taxon>Pterocarpus clade</taxon>
        <taxon>Stylosanthes</taxon>
    </lineage>
</organism>
<proteinExistence type="predicted"/>
<accession>A0ABU6WR33</accession>
<sequence length="143" mass="16387">MALDSPELRNNNTTPRRQHQHLGNCVRVHDECLIFNVYKSMHPSRDSKSCMKLGMDDQASSEPPDISSFTSTLCKPPIEDTTIKKAREAHKKEDKGRKGKQEYSDKFPQSYQASTTQHSFLTWVTMKQGHNTEDVSSRFFDPP</sequence>
<evidence type="ECO:0000313" key="2">
    <source>
        <dbReference type="EMBL" id="MED6187839.1"/>
    </source>
</evidence>
<feature type="compositionally biased region" description="Basic and acidic residues" evidence="1">
    <location>
        <begin position="77"/>
        <end position="105"/>
    </location>
</feature>
<keyword evidence="3" id="KW-1185">Reference proteome</keyword>
<evidence type="ECO:0000256" key="1">
    <source>
        <dbReference type="SAM" id="MobiDB-lite"/>
    </source>
</evidence>
<evidence type="ECO:0000313" key="3">
    <source>
        <dbReference type="Proteomes" id="UP001341840"/>
    </source>
</evidence>
<feature type="region of interest" description="Disordered" evidence="1">
    <location>
        <begin position="43"/>
        <end position="113"/>
    </location>
</feature>